<keyword evidence="5" id="KW-0411">Iron-sulfur</keyword>
<dbReference type="PANTHER" id="PTHR36923">
    <property type="entry name" value="FERREDOXIN"/>
    <property type="match status" value="1"/>
</dbReference>
<reference evidence="6 7" key="1">
    <citation type="submission" date="2016-01" db="EMBL/GenBank/DDBJ databases">
        <authorList>
            <person name="Oliw E.H."/>
        </authorList>
    </citation>
    <scope>NUCLEOTIDE SEQUENCE [LARGE SCALE GENOMIC DNA]</scope>
    <source>
        <strain evidence="6 7">MDcuke</strain>
    </source>
</reference>
<keyword evidence="3" id="KW-0249">Electron transport</keyword>
<evidence type="ECO:0000256" key="2">
    <source>
        <dbReference type="ARBA" id="ARBA00022723"/>
    </source>
</evidence>
<protein>
    <submittedName>
        <fullName evidence="6">Ferredoxin</fullName>
    </submittedName>
</protein>
<dbReference type="InterPro" id="IPR051269">
    <property type="entry name" value="Fe-S_cluster_ET"/>
</dbReference>
<evidence type="ECO:0000256" key="4">
    <source>
        <dbReference type="ARBA" id="ARBA00023004"/>
    </source>
</evidence>
<dbReference type="GO" id="GO:0051536">
    <property type="term" value="F:iron-sulfur cluster binding"/>
    <property type="evidence" value="ECO:0007669"/>
    <property type="project" value="UniProtKB-KW"/>
</dbReference>
<keyword evidence="1" id="KW-0813">Transport</keyword>
<keyword evidence="4" id="KW-0408">Iron</keyword>
<dbReference type="SUPFAM" id="SSF54862">
    <property type="entry name" value="4Fe-4S ferredoxins"/>
    <property type="match status" value="1"/>
</dbReference>
<dbReference type="Gene3D" id="3.30.70.20">
    <property type="match status" value="1"/>
</dbReference>
<dbReference type="PANTHER" id="PTHR36923:SF3">
    <property type="entry name" value="FERREDOXIN"/>
    <property type="match status" value="1"/>
</dbReference>
<keyword evidence="2" id="KW-0479">Metal-binding</keyword>
<sequence>MKLKVNPDLCGTTGQCVLTLPGMFRQRDEDGIAEAYTGEVPEELRKKVLLAVSQCPVAAIHILDDDETEQPLGIHEEDIIDVQRQGVPD</sequence>
<accession>A0A345CX01</accession>
<gene>
    <name evidence="6" type="ORF">AV903_21300</name>
</gene>
<dbReference type="Pfam" id="PF13370">
    <property type="entry name" value="Fer4_13"/>
    <property type="match status" value="1"/>
</dbReference>
<evidence type="ECO:0000256" key="3">
    <source>
        <dbReference type="ARBA" id="ARBA00022982"/>
    </source>
</evidence>
<dbReference type="AlphaFoldDB" id="A0A345CX01"/>
<proteinExistence type="predicted"/>
<name>A0A345CX01_9GAMM</name>
<dbReference type="EMBL" id="CP013970">
    <property type="protein sequence ID" value="AXF77968.1"/>
    <property type="molecule type" value="Genomic_DNA"/>
</dbReference>
<evidence type="ECO:0000313" key="6">
    <source>
        <dbReference type="EMBL" id="AXF77968.1"/>
    </source>
</evidence>
<dbReference type="GO" id="GO:0046872">
    <property type="term" value="F:metal ion binding"/>
    <property type="evidence" value="ECO:0007669"/>
    <property type="project" value="UniProtKB-KW"/>
</dbReference>
<dbReference type="Proteomes" id="UP000264980">
    <property type="component" value="Chromosome"/>
</dbReference>
<dbReference type="RefSeq" id="WP_233479439.1">
    <property type="nucleotide sequence ID" value="NZ_CP013970.1"/>
</dbReference>
<evidence type="ECO:0000256" key="1">
    <source>
        <dbReference type="ARBA" id="ARBA00022448"/>
    </source>
</evidence>
<organism evidence="6 7">
    <name type="scientific">Erwinia tracheiphila</name>
    <dbReference type="NCBI Taxonomy" id="65700"/>
    <lineage>
        <taxon>Bacteria</taxon>
        <taxon>Pseudomonadati</taxon>
        <taxon>Pseudomonadota</taxon>
        <taxon>Gammaproteobacteria</taxon>
        <taxon>Enterobacterales</taxon>
        <taxon>Erwiniaceae</taxon>
        <taxon>Erwinia</taxon>
    </lineage>
</organism>
<evidence type="ECO:0000256" key="5">
    <source>
        <dbReference type="ARBA" id="ARBA00023014"/>
    </source>
</evidence>
<evidence type="ECO:0000313" key="7">
    <source>
        <dbReference type="Proteomes" id="UP000264980"/>
    </source>
</evidence>